<gene>
    <name evidence="3" type="ORF">HMPREF1015_01963</name>
</gene>
<evidence type="ECO:0000313" key="3">
    <source>
        <dbReference type="EMBL" id="EHL78610.1"/>
    </source>
</evidence>
<accession>G9QJT0</accession>
<reference evidence="3 4" key="1">
    <citation type="submission" date="2011-09" db="EMBL/GenBank/DDBJ databases">
        <title>The Genome Sequence of Bacillus smithii 7_3_47FAA.</title>
        <authorList>
            <consortium name="The Broad Institute Genome Sequencing Platform"/>
            <person name="Earl A."/>
            <person name="Ward D."/>
            <person name="Feldgarden M."/>
            <person name="Gevers D."/>
            <person name="Daigneault M."/>
            <person name="Strauss J."/>
            <person name="Allen-Vercoe E."/>
            <person name="Young S.K."/>
            <person name="Zeng Q."/>
            <person name="Gargeya S."/>
            <person name="Fitzgerald M."/>
            <person name="Haas B."/>
            <person name="Abouelleil A."/>
            <person name="Alvarado L."/>
            <person name="Arachchi H.M."/>
            <person name="Berlin A."/>
            <person name="Brown A."/>
            <person name="Chapman S.B."/>
            <person name="Chen Z."/>
            <person name="Dunbar C."/>
            <person name="Freedman E."/>
            <person name="Gearin G."/>
            <person name="Goldberg J."/>
            <person name="Griggs A."/>
            <person name="Gujja S."/>
            <person name="Heiman D."/>
            <person name="Howarth C."/>
            <person name="Larson L."/>
            <person name="Lui A."/>
            <person name="MacDonald P.J.P."/>
            <person name="Montmayeur A."/>
            <person name="Murphy C."/>
            <person name="Neiman D."/>
            <person name="Pearson M."/>
            <person name="Priest M."/>
            <person name="Roberts A."/>
            <person name="Saif S."/>
            <person name="Shea T."/>
            <person name="Shenoy N."/>
            <person name="Sisk P."/>
            <person name="Stolte C."/>
            <person name="Sykes S."/>
            <person name="Wortman J."/>
            <person name="Nusbaum C."/>
            <person name="Birren B."/>
        </authorList>
    </citation>
    <scope>NUCLEOTIDE SEQUENCE [LARGE SCALE GENOMIC DNA]</scope>
    <source>
        <strain evidence="3 4">7_3_47FAA</strain>
    </source>
</reference>
<dbReference type="SUPFAM" id="SSF48317">
    <property type="entry name" value="Acid phosphatase/Vanadium-dependent haloperoxidase"/>
    <property type="match status" value="1"/>
</dbReference>
<dbReference type="AlphaFoldDB" id="G9QJT0"/>
<dbReference type="Pfam" id="PF01569">
    <property type="entry name" value="PAP2"/>
    <property type="match status" value="1"/>
</dbReference>
<dbReference type="Gene3D" id="1.20.144.10">
    <property type="entry name" value="Phosphatidic acid phosphatase type 2/haloperoxidase"/>
    <property type="match status" value="1"/>
</dbReference>
<feature type="transmembrane region" description="Helical" evidence="1">
    <location>
        <begin position="121"/>
        <end position="139"/>
    </location>
</feature>
<dbReference type="PATRIC" id="fig|665952.3.peg.1253"/>
<dbReference type="PANTHER" id="PTHR14969:SF58">
    <property type="entry name" value="UNDECAPRENYL-DIPHOSPHATASE BCRC"/>
    <property type="match status" value="1"/>
</dbReference>
<dbReference type="PANTHER" id="PTHR14969">
    <property type="entry name" value="SPHINGOSINE-1-PHOSPHATE PHOSPHOHYDROLASE"/>
    <property type="match status" value="1"/>
</dbReference>
<feature type="transmembrane region" description="Helical" evidence="1">
    <location>
        <begin position="145"/>
        <end position="166"/>
    </location>
</feature>
<keyword evidence="4" id="KW-1185">Reference proteome</keyword>
<evidence type="ECO:0000256" key="1">
    <source>
        <dbReference type="SAM" id="Phobius"/>
    </source>
</evidence>
<evidence type="ECO:0000259" key="2">
    <source>
        <dbReference type="SMART" id="SM00014"/>
    </source>
</evidence>
<keyword evidence="1" id="KW-1133">Transmembrane helix</keyword>
<protein>
    <recommendedName>
        <fullName evidence="2">Phosphatidic acid phosphatase type 2/haloperoxidase domain-containing protein</fullName>
    </recommendedName>
</protein>
<dbReference type="InterPro" id="IPR000326">
    <property type="entry name" value="PAP2/HPO"/>
</dbReference>
<dbReference type="EMBL" id="ACWF01000063">
    <property type="protein sequence ID" value="EHL78610.1"/>
    <property type="molecule type" value="Genomic_DNA"/>
</dbReference>
<dbReference type="Proteomes" id="UP000011747">
    <property type="component" value="Unassembled WGS sequence"/>
</dbReference>
<dbReference type="CDD" id="cd03385">
    <property type="entry name" value="PAP2_BcrC_like"/>
    <property type="match status" value="1"/>
</dbReference>
<sequence length="195" mass="21829">MNYELFQRIHGLSGHNRILDDVMIFFTNDALFVYAIALLAIWMIGNTTYKKSVLYAGGTGILALLGNYLITLVYYEPRPFVTHHVHLLVPHAADASFPSDHATGAFAISIAMWIRHRRLGAPMIIFAFLTGLSRVWVGHHYPFDVVGSMIVSVIVAAVVSKCSGFFEPIVNRVISVYQFILEKVKKRLSGHTLHS</sequence>
<evidence type="ECO:0000313" key="4">
    <source>
        <dbReference type="Proteomes" id="UP000011747"/>
    </source>
</evidence>
<keyword evidence="1" id="KW-0472">Membrane</keyword>
<dbReference type="GO" id="GO:0050380">
    <property type="term" value="F:undecaprenyl-diphosphatase activity"/>
    <property type="evidence" value="ECO:0007669"/>
    <property type="project" value="InterPro"/>
</dbReference>
<dbReference type="RefSeq" id="WP_003353557.1">
    <property type="nucleotide sequence ID" value="NZ_JH414747.1"/>
</dbReference>
<dbReference type="GO" id="GO:0005886">
    <property type="term" value="C:plasma membrane"/>
    <property type="evidence" value="ECO:0007669"/>
    <property type="project" value="InterPro"/>
</dbReference>
<organism evidence="3 4">
    <name type="scientific">Bacillus smithii 7_3_47FAA</name>
    <dbReference type="NCBI Taxonomy" id="665952"/>
    <lineage>
        <taxon>Bacteria</taxon>
        <taxon>Bacillati</taxon>
        <taxon>Bacillota</taxon>
        <taxon>Bacilli</taxon>
        <taxon>Bacillales</taxon>
        <taxon>Bacillaceae</taxon>
        <taxon>Bacillus</taxon>
    </lineage>
</organism>
<dbReference type="SMART" id="SM00014">
    <property type="entry name" value="acidPPc"/>
    <property type="match status" value="1"/>
</dbReference>
<feature type="transmembrane region" description="Helical" evidence="1">
    <location>
        <begin position="53"/>
        <end position="75"/>
    </location>
</feature>
<dbReference type="HOGENOM" id="CLU_072573_8_1_9"/>
<keyword evidence="1" id="KW-0812">Transmembrane</keyword>
<dbReference type="InterPro" id="IPR033879">
    <property type="entry name" value="UPP_Pase"/>
</dbReference>
<dbReference type="InterPro" id="IPR036938">
    <property type="entry name" value="PAP2/HPO_sf"/>
</dbReference>
<feature type="domain" description="Phosphatidic acid phosphatase type 2/haloperoxidase" evidence="2">
    <location>
        <begin position="52"/>
        <end position="160"/>
    </location>
</feature>
<proteinExistence type="predicted"/>
<comment type="caution">
    <text evidence="3">The sequence shown here is derived from an EMBL/GenBank/DDBJ whole genome shotgun (WGS) entry which is preliminary data.</text>
</comment>
<feature type="transmembrane region" description="Helical" evidence="1">
    <location>
        <begin position="22"/>
        <end position="41"/>
    </location>
</feature>
<name>G9QJT0_9BACI</name>